<evidence type="ECO:0000256" key="4">
    <source>
        <dbReference type="ARBA" id="ARBA00023157"/>
    </source>
</evidence>
<evidence type="ECO:0000256" key="2">
    <source>
        <dbReference type="ARBA" id="ARBA00022448"/>
    </source>
</evidence>
<dbReference type="GO" id="GO:0015035">
    <property type="term" value="F:protein-disulfide reductase activity"/>
    <property type="evidence" value="ECO:0007669"/>
    <property type="project" value="UniProtKB-UniRule"/>
</dbReference>
<evidence type="ECO:0000256" key="3">
    <source>
        <dbReference type="ARBA" id="ARBA00022982"/>
    </source>
</evidence>
<feature type="disulfide bond" description="Redox-active" evidence="9">
    <location>
        <begin position="31"/>
        <end position="34"/>
    </location>
</feature>
<dbReference type="SUPFAM" id="SSF52833">
    <property type="entry name" value="Thioredoxin-like"/>
    <property type="match status" value="1"/>
</dbReference>
<dbReference type="InterPro" id="IPR036249">
    <property type="entry name" value="Thioredoxin-like_sf"/>
</dbReference>
<dbReference type="FunFam" id="3.40.30.10:FF:000001">
    <property type="entry name" value="Thioredoxin"/>
    <property type="match status" value="1"/>
</dbReference>
<keyword evidence="3" id="KW-0249">Electron transport</keyword>
<evidence type="ECO:0000256" key="6">
    <source>
        <dbReference type="NCBIfam" id="TIGR01068"/>
    </source>
</evidence>
<dbReference type="Gene3D" id="3.40.30.10">
    <property type="entry name" value="Glutaredoxin"/>
    <property type="match status" value="1"/>
</dbReference>
<comment type="similarity">
    <text evidence="1 7">Belongs to the thioredoxin family.</text>
</comment>
<reference evidence="11" key="1">
    <citation type="submission" date="2020-10" db="EMBL/GenBank/DDBJ databases">
        <authorList>
            <person name="Castelo-Branco R."/>
            <person name="Eusebio N."/>
            <person name="Adriana R."/>
            <person name="Vieira A."/>
            <person name="Brugerolle De Fraissinette N."/>
            <person name="Rezende De Castro R."/>
            <person name="Schneider M.P."/>
            <person name="Vasconcelos V."/>
            <person name="Leao P.N."/>
        </authorList>
    </citation>
    <scope>NUCLEOTIDE SEQUENCE</scope>
    <source>
        <strain evidence="11">LEGE 07157</strain>
    </source>
</reference>
<dbReference type="EMBL" id="JADEWZ010000017">
    <property type="protein sequence ID" value="MBE9116733.1"/>
    <property type="molecule type" value="Genomic_DNA"/>
</dbReference>
<keyword evidence="4 9" id="KW-1015">Disulfide bond</keyword>
<evidence type="ECO:0000256" key="1">
    <source>
        <dbReference type="ARBA" id="ARBA00008987"/>
    </source>
</evidence>
<dbReference type="RefSeq" id="WP_194029912.1">
    <property type="nucleotide sequence ID" value="NZ_JADEWZ010000017.1"/>
</dbReference>
<feature type="active site" description="Nucleophile" evidence="8">
    <location>
        <position position="31"/>
    </location>
</feature>
<feature type="site" description="Deprotonates C-terminal active site Cys" evidence="8">
    <location>
        <position position="25"/>
    </location>
</feature>
<dbReference type="Proteomes" id="UP000654482">
    <property type="component" value="Unassembled WGS sequence"/>
</dbReference>
<organism evidence="11 12">
    <name type="scientific">Lusitaniella coriacea LEGE 07157</name>
    <dbReference type="NCBI Taxonomy" id="945747"/>
    <lineage>
        <taxon>Bacteria</taxon>
        <taxon>Bacillati</taxon>
        <taxon>Cyanobacteriota</taxon>
        <taxon>Cyanophyceae</taxon>
        <taxon>Spirulinales</taxon>
        <taxon>Lusitaniellaceae</taxon>
        <taxon>Lusitaniella</taxon>
    </lineage>
</organism>
<evidence type="ECO:0000313" key="11">
    <source>
        <dbReference type="EMBL" id="MBE9116733.1"/>
    </source>
</evidence>
<gene>
    <name evidence="11" type="primary">trxA</name>
    <name evidence="11" type="ORF">IQ249_12560</name>
</gene>
<keyword evidence="12" id="KW-1185">Reference proteome</keyword>
<evidence type="ECO:0000256" key="8">
    <source>
        <dbReference type="PIRSR" id="PIRSR000077-1"/>
    </source>
</evidence>
<dbReference type="PROSITE" id="PS00194">
    <property type="entry name" value="THIOREDOXIN_1"/>
    <property type="match status" value="1"/>
</dbReference>
<dbReference type="GO" id="GO:0005737">
    <property type="term" value="C:cytoplasm"/>
    <property type="evidence" value="ECO:0007669"/>
    <property type="project" value="TreeGrafter"/>
</dbReference>
<feature type="domain" description="Thioredoxin" evidence="10">
    <location>
        <begin position="1"/>
        <end position="106"/>
    </location>
</feature>
<evidence type="ECO:0000256" key="7">
    <source>
        <dbReference type="PIRNR" id="PIRNR000077"/>
    </source>
</evidence>
<dbReference type="AlphaFoldDB" id="A0A8J7DYG0"/>
<dbReference type="InterPro" id="IPR005746">
    <property type="entry name" value="Thioredoxin"/>
</dbReference>
<dbReference type="CDD" id="cd02947">
    <property type="entry name" value="TRX_family"/>
    <property type="match status" value="1"/>
</dbReference>
<dbReference type="PRINTS" id="PR00421">
    <property type="entry name" value="THIOREDOXIN"/>
</dbReference>
<accession>A0A8J7DYG0</accession>
<protein>
    <recommendedName>
        <fullName evidence="6 7">Thioredoxin</fullName>
    </recommendedName>
</protein>
<feature type="site" description="Contributes to redox potential value" evidence="8">
    <location>
        <position position="32"/>
    </location>
</feature>
<evidence type="ECO:0000256" key="9">
    <source>
        <dbReference type="PIRSR" id="PIRSR000077-4"/>
    </source>
</evidence>
<dbReference type="NCBIfam" id="TIGR01068">
    <property type="entry name" value="thioredoxin"/>
    <property type="match status" value="1"/>
</dbReference>
<keyword evidence="5 9" id="KW-0676">Redox-active center</keyword>
<dbReference type="PANTHER" id="PTHR45663">
    <property type="entry name" value="GEO12009P1"/>
    <property type="match status" value="1"/>
</dbReference>
<evidence type="ECO:0000313" key="12">
    <source>
        <dbReference type="Proteomes" id="UP000654482"/>
    </source>
</evidence>
<sequence>MMSATYIQDSDFGELLALDRPVVVDCTATWCGPCRIIAPLIDQLATEYEDRAKVVKLDIDKNKENAKKFGIKSIPAVLIFKGGELVEHLVGKASYETFAQALDKHL</sequence>
<dbReference type="InterPro" id="IPR017937">
    <property type="entry name" value="Thioredoxin_CS"/>
</dbReference>
<comment type="caution">
    <text evidence="11">The sequence shown here is derived from an EMBL/GenBank/DDBJ whole genome shotgun (WGS) entry which is preliminary data.</text>
</comment>
<dbReference type="PANTHER" id="PTHR45663:SF11">
    <property type="entry name" value="GEO12009P1"/>
    <property type="match status" value="1"/>
</dbReference>
<evidence type="ECO:0000256" key="5">
    <source>
        <dbReference type="ARBA" id="ARBA00023284"/>
    </source>
</evidence>
<feature type="active site" description="Nucleophile" evidence="8">
    <location>
        <position position="34"/>
    </location>
</feature>
<dbReference type="PIRSF" id="PIRSF000077">
    <property type="entry name" value="Thioredoxin"/>
    <property type="match status" value="1"/>
</dbReference>
<dbReference type="Pfam" id="PF00085">
    <property type="entry name" value="Thioredoxin"/>
    <property type="match status" value="1"/>
</dbReference>
<evidence type="ECO:0000259" key="10">
    <source>
        <dbReference type="PROSITE" id="PS51352"/>
    </source>
</evidence>
<keyword evidence="2" id="KW-0813">Transport</keyword>
<feature type="site" description="Contributes to redox potential value" evidence="8">
    <location>
        <position position="33"/>
    </location>
</feature>
<dbReference type="PROSITE" id="PS51352">
    <property type="entry name" value="THIOREDOXIN_2"/>
    <property type="match status" value="1"/>
</dbReference>
<dbReference type="InterPro" id="IPR013766">
    <property type="entry name" value="Thioredoxin_domain"/>
</dbReference>
<proteinExistence type="inferred from homology"/>
<name>A0A8J7DYG0_9CYAN</name>